<evidence type="ECO:0000313" key="4">
    <source>
        <dbReference type="Proteomes" id="UP001198701"/>
    </source>
</evidence>
<keyword evidence="2" id="KW-0732">Signal</keyword>
<evidence type="ECO:0008006" key="5">
    <source>
        <dbReference type="Google" id="ProtNLM"/>
    </source>
</evidence>
<dbReference type="Proteomes" id="UP001198701">
    <property type="component" value="Unassembled WGS sequence"/>
</dbReference>
<evidence type="ECO:0000256" key="2">
    <source>
        <dbReference type="SAM" id="SignalP"/>
    </source>
</evidence>
<evidence type="ECO:0000256" key="1">
    <source>
        <dbReference type="SAM" id="Phobius"/>
    </source>
</evidence>
<keyword evidence="1" id="KW-1133">Transmembrane helix</keyword>
<feature type="transmembrane region" description="Helical" evidence="1">
    <location>
        <begin position="162"/>
        <end position="181"/>
    </location>
</feature>
<protein>
    <recommendedName>
        <fullName evidence="5">Secreted protein with PEP-CTERM sorting signal</fullName>
    </recommendedName>
</protein>
<reference evidence="3 4" key="1">
    <citation type="submission" date="2021-11" db="EMBL/GenBank/DDBJ databases">
        <authorList>
            <person name="Huq M.A."/>
        </authorList>
    </citation>
    <scope>NUCLEOTIDE SEQUENCE [LARGE SCALE GENOMIC DNA]</scope>
    <source>
        <strain evidence="3 4">MAHUQ-52</strain>
    </source>
</reference>
<feature type="signal peptide" evidence="2">
    <location>
        <begin position="1"/>
        <end position="25"/>
    </location>
</feature>
<keyword evidence="1" id="KW-0812">Transmembrane</keyword>
<gene>
    <name evidence="3" type="ORF">LMJ30_09320</name>
</gene>
<keyword evidence="1" id="KW-0472">Membrane</keyword>
<sequence>MKQISKKLIAGLFAASALASAPASAEVVNFDSLRGSGPLPSLYSDIAWQQGWYFLSSSFPPFNAHTSPTRIFSEAAETSFTFLQSDQIFRGAWFAGYYYVSFNLYNDGALVHSSRTLELFGNGPSRYLSAGYKGLVDMVTVVGIPGGYVMDDVTYGEVPEPGVPHLMIAGMLAAAVLNVGLRRTVKRAPRRSARTS</sequence>
<name>A0ABS8IRF3_9BURK</name>
<feature type="chain" id="PRO_5046504988" description="Secreted protein with PEP-CTERM sorting signal" evidence="2">
    <location>
        <begin position="26"/>
        <end position="196"/>
    </location>
</feature>
<comment type="caution">
    <text evidence="3">The sequence shown here is derived from an EMBL/GenBank/DDBJ whole genome shotgun (WGS) entry which is preliminary data.</text>
</comment>
<evidence type="ECO:0000313" key="3">
    <source>
        <dbReference type="EMBL" id="MCC6071154.1"/>
    </source>
</evidence>
<dbReference type="EMBL" id="JAJHPV010000013">
    <property type="protein sequence ID" value="MCC6071154.1"/>
    <property type="molecule type" value="Genomic_DNA"/>
</dbReference>
<dbReference type="RefSeq" id="WP_229432080.1">
    <property type="nucleotide sequence ID" value="NZ_JAJHPV010000013.1"/>
</dbReference>
<keyword evidence="4" id="KW-1185">Reference proteome</keyword>
<organism evidence="3 4">
    <name type="scientific">Massilia agrisoli</name>
    <dbReference type="NCBI Taxonomy" id="2892444"/>
    <lineage>
        <taxon>Bacteria</taxon>
        <taxon>Pseudomonadati</taxon>
        <taxon>Pseudomonadota</taxon>
        <taxon>Betaproteobacteria</taxon>
        <taxon>Burkholderiales</taxon>
        <taxon>Oxalobacteraceae</taxon>
        <taxon>Telluria group</taxon>
        <taxon>Massilia</taxon>
    </lineage>
</organism>
<proteinExistence type="predicted"/>
<accession>A0ABS8IRF3</accession>